<keyword evidence="3" id="KW-1185">Reference proteome</keyword>
<feature type="compositionally biased region" description="Basic residues" evidence="1">
    <location>
        <begin position="70"/>
        <end position="82"/>
    </location>
</feature>
<feature type="region of interest" description="Disordered" evidence="1">
    <location>
        <begin position="1201"/>
        <end position="1220"/>
    </location>
</feature>
<accession>A0A195FL92</accession>
<feature type="compositionally biased region" description="Low complexity" evidence="1">
    <location>
        <begin position="96"/>
        <end position="106"/>
    </location>
</feature>
<feature type="region of interest" description="Disordered" evidence="1">
    <location>
        <begin position="1097"/>
        <end position="1116"/>
    </location>
</feature>
<feature type="compositionally biased region" description="Low complexity" evidence="1">
    <location>
        <begin position="554"/>
        <end position="566"/>
    </location>
</feature>
<evidence type="ECO:0000313" key="2">
    <source>
        <dbReference type="EMBL" id="KYN41178.1"/>
    </source>
</evidence>
<dbReference type="Proteomes" id="UP000078541">
    <property type="component" value="Unassembled WGS sequence"/>
</dbReference>
<dbReference type="AlphaFoldDB" id="A0A195FL92"/>
<feature type="compositionally biased region" description="Polar residues" evidence="1">
    <location>
        <begin position="1"/>
        <end position="16"/>
    </location>
</feature>
<reference evidence="2 3" key="1">
    <citation type="submission" date="2016-03" db="EMBL/GenBank/DDBJ databases">
        <title>Trachymyrmex septentrionalis WGS genome.</title>
        <authorList>
            <person name="Nygaard S."/>
            <person name="Hu H."/>
            <person name="Boomsma J."/>
            <person name="Zhang G."/>
        </authorList>
    </citation>
    <scope>NUCLEOTIDE SEQUENCE [LARGE SCALE GENOMIC DNA]</scope>
    <source>
        <strain evidence="2">Tsep2-gDNA-1</strain>
        <tissue evidence="2">Whole body</tissue>
    </source>
</reference>
<evidence type="ECO:0000256" key="1">
    <source>
        <dbReference type="SAM" id="MobiDB-lite"/>
    </source>
</evidence>
<protein>
    <submittedName>
        <fullName evidence="2">Uncharacterized protein</fullName>
    </submittedName>
</protein>
<dbReference type="EMBL" id="KQ981490">
    <property type="protein sequence ID" value="KYN41178.1"/>
    <property type="molecule type" value="Genomic_DNA"/>
</dbReference>
<feature type="region of interest" description="Disordered" evidence="1">
    <location>
        <begin position="497"/>
        <end position="566"/>
    </location>
</feature>
<feature type="compositionally biased region" description="Polar residues" evidence="1">
    <location>
        <begin position="124"/>
        <end position="136"/>
    </location>
</feature>
<feature type="region of interest" description="Disordered" evidence="1">
    <location>
        <begin position="1"/>
        <end position="138"/>
    </location>
</feature>
<organism evidence="2 3">
    <name type="scientific">Trachymyrmex septentrionalis</name>
    <dbReference type="NCBI Taxonomy" id="34720"/>
    <lineage>
        <taxon>Eukaryota</taxon>
        <taxon>Metazoa</taxon>
        <taxon>Ecdysozoa</taxon>
        <taxon>Arthropoda</taxon>
        <taxon>Hexapoda</taxon>
        <taxon>Insecta</taxon>
        <taxon>Pterygota</taxon>
        <taxon>Neoptera</taxon>
        <taxon>Endopterygota</taxon>
        <taxon>Hymenoptera</taxon>
        <taxon>Apocrita</taxon>
        <taxon>Aculeata</taxon>
        <taxon>Formicoidea</taxon>
        <taxon>Formicidae</taxon>
        <taxon>Myrmicinae</taxon>
        <taxon>Trachymyrmex</taxon>
    </lineage>
</organism>
<proteinExistence type="predicted"/>
<feature type="compositionally biased region" description="Basic and acidic residues" evidence="1">
    <location>
        <begin position="498"/>
        <end position="519"/>
    </location>
</feature>
<feature type="compositionally biased region" description="Low complexity" evidence="1">
    <location>
        <begin position="48"/>
        <end position="62"/>
    </location>
</feature>
<sequence length="1220" mass="137674">MVISQTDGSANSSKITSDGKLNPAESSVDRSARDDRLRLPAISRGRSRPSSLSEPSSTRFSPRNGESRDIKRKTLSHSYRKSTPRESASKSTDLPSVSSFSLSSSVRPKKFGGYRPPSGVILKNLSSDSESESVNETSRELFSVRKIDSTITTLELSSPESMAVNEPVKKMPIMSARSDIIGSILPNLLPSSRSLNNDDFDGRIALNTSRSYAGQINRDETKTYNQPGKINTEILDIDVFNERASNDEFVAKTSSDFRQVEPEYESPRYQRQETPQDTFFRKNFTLEFAKPISSAYNEQVTHNEPPMKAYDEFKRVESEFESTQEKEEAEDYRRVTSETQRDIKNSFEFNYSPGQFNFEVHSLENNGGVLDMAKWHRSMSLYPKEAADTSHFTERIQNDITEEALSSQASEPYGSGDHSRSSCTAKMYLQKETLSSRRPQTGIDTPDKCDQEILTKVPTLALNSQDISYSTSAGSRECSATQPLDPHALIKALSDVSLKQEKQADDASRKREGFYHGNRDTIGASNGASDFPMKGETWRVPRSSTLESPRRSLPRVPSRIPVRIPSNKSLSGNGSGCYKSENSNKTAIYAESKFIERNSVPCESIVHQMSSSYSEICKQNSLRSRHESIAEGAFAPDNEAEYVINDRALNLTSSNLRSPQSVFFVDYAYDKMQHLSADSKFQESCSPAFFHKAAYCNGRDYAKIDDDVRSRSDRSTSRKSVDTMDITSATESTGLSKYKKGEFRIESLKNAEGDVTWRTEDECASINDEENLENVKDYTSRGKKSEGLYLQDNERYKLAMGRTCEPLLVKNQYLQLNSPSEIQKSGRKRNYVDDNLELNDDRLSFDGNLKASKIATLKNLTFHVRRTQEQSNFVAILSPSTLNLNCEPKRKKKKKSQERFPFTISEASLSIQHEDANDYQSPDKNLGCTKMDDHLREKTDYQLKMHPSLMRLATSGVEDTVADILCSVAEEKKENMTSSKSMIRAFVRIFGFSSKKKAPKQPNDDKTLISTKIIYENNACQENSKANSCSDNSLTKEIYKTRSNDHLATRSNPILVSSLEILKRTESLQAIAQKHPHRRFDRDDLWVRDIKDSSFDEKKDSEMLQRKDEGDGLEESSTKDRYSIFLAKSNEPASNYNSPKGQQDVIISGRVADEKGKRSIARKVSSNLIFEIEEVEDLTGCFCWRLCHIFAPSKYRSPVKAQVSASRTKKSDSLLQKRKK</sequence>
<name>A0A195FL92_9HYME</name>
<feature type="compositionally biased region" description="Basic and acidic residues" evidence="1">
    <location>
        <begin position="27"/>
        <end position="38"/>
    </location>
</feature>
<evidence type="ECO:0000313" key="3">
    <source>
        <dbReference type="Proteomes" id="UP000078541"/>
    </source>
</evidence>
<gene>
    <name evidence="2" type="ORF">ALC56_04329</name>
</gene>